<dbReference type="Proteomes" id="UP000003653">
    <property type="component" value="Unassembled WGS sequence"/>
</dbReference>
<dbReference type="eggNOG" id="ENOG5030PZC">
    <property type="taxonomic scope" value="Bacteria"/>
</dbReference>
<dbReference type="ESTHER" id="9myco-d5p9c9">
    <property type="family name" value="Cutinase"/>
</dbReference>
<dbReference type="SMART" id="SM01110">
    <property type="entry name" value="Cutinase"/>
    <property type="match status" value="1"/>
</dbReference>
<sequence length="210" mass="20487">MIGRRIVVGVAAALSSAAPAGPIGLPAAAADPCPAVEVVFARGTGQASGVGQVGQAFIDALGPQLSGRSMGVYAVNYPATTAFATSAQAGSDDTVAHVQDMIGRCPGTRLVLGGFSQGAGVMDLATKALPPQAAGHVAAIAVFGNPTSPLANSLAGTVFPPIGPPYAAKTIDECADGDPACSGGGNVLAHGSYVQSGMTTQAANFVAARL</sequence>
<dbReference type="PANTHER" id="PTHR33630:SF9">
    <property type="entry name" value="CUTINASE 4"/>
    <property type="match status" value="1"/>
</dbReference>
<reference evidence="6 7" key="1">
    <citation type="submission" date="2010-04" db="EMBL/GenBank/DDBJ databases">
        <authorList>
            <person name="Muzny D."/>
            <person name="Qin X."/>
            <person name="Deng J."/>
            <person name="Jiang H."/>
            <person name="Liu Y."/>
            <person name="Qu J."/>
            <person name="Song X.-Z."/>
            <person name="Zhang L."/>
            <person name="Thornton R."/>
            <person name="Coyle M."/>
            <person name="Francisco L."/>
            <person name="Jackson L."/>
            <person name="Javaid M."/>
            <person name="Korchina V."/>
            <person name="Kovar C."/>
            <person name="Mata R."/>
            <person name="Mathew T."/>
            <person name="Ngo R."/>
            <person name="Nguyen L."/>
            <person name="Nguyen N."/>
            <person name="Okwuonu G."/>
            <person name="Ongeri F."/>
            <person name="Pham C."/>
            <person name="Simmons D."/>
            <person name="Wilczek-Boney K."/>
            <person name="Hale W."/>
            <person name="Jakkamsetti A."/>
            <person name="Pham P."/>
            <person name="Ruth R."/>
            <person name="San Lucas F."/>
            <person name="Warren J."/>
            <person name="Zhang J."/>
            <person name="Zhao Z."/>
            <person name="Zhou C."/>
            <person name="Zhu D."/>
            <person name="Lee S."/>
            <person name="Bess C."/>
            <person name="Blankenburg K."/>
            <person name="Forbes L."/>
            <person name="Fu Q."/>
            <person name="Gubbala S."/>
            <person name="Hirani K."/>
            <person name="Jayaseelan J.C."/>
            <person name="Lara F."/>
            <person name="Munidasa M."/>
            <person name="Palculict T."/>
            <person name="Patil S."/>
            <person name="Pu L.-L."/>
            <person name="Saada N."/>
            <person name="Tang L."/>
            <person name="Weissenberger G."/>
            <person name="Zhu Y."/>
            <person name="Hemphill L."/>
            <person name="Shang Y."/>
            <person name="Youmans B."/>
            <person name="Ayvaz T."/>
            <person name="Ross M."/>
            <person name="Santibanez J."/>
            <person name="Aqrawi P."/>
            <person name="Gross S."/>
            <person name="Joshi V."/>
            <person name="Fowler G."/>
            <person name="Nazareth L."/>
            <person name="Reid J."/>
            <person name="Worley K."/>
            <person name="Petrosino J."/>
            <person name="Highlander S."/>
            <person name="Gibbs R."/>
        </authorList>
    </citation>
    <scope>NUCLEOTIDE SEQUENCE [LARGE SCALE GENOMIC DNA]</scope>
    <source>
        <strain evidence="6 7">ATCC BAA-614</strain>
    </source>
</reference>
<dbReference type="InterPro" id="IPR029058">
    <property type="entry name" value="AB_hydrolase_fold"/>
</dbReference>
<keyword evidence="5" id="KW-0732">Signal</keyword>
<dbReference type="InterPro" id="IPR006311">
    <property type="entry name" value="TAT_signal"/>
</dbReference>
<evidence type="ECO:0000256" key="2">
    <source>
        <dbReference type="ARBA" id="ARBA00022487"/>
    </source>
</evidence>
<evidence type="ECO:0000256" key="4">
    <source>
        <dbReference type="ARBA" id="ARBA00023157"/>
    </source>
</evidence>
<accession>D5P9C9</accession>
<dbReference type="EMBL" id="ADNV01000221">
    <property type="protein sequence ID" value="EFG77295.1"/>
    <property type="molecule type" value="Genomic_DNA"/>
</dbReference>
<dbReference type="RefSeq" id="WP_007166719.1">
    <property type="nucleotide sequence ID" value="NZ_GG770553.1"/>
</dbReference>
<evidence type="ECO:0000256" key="3">
    <source>
        <dbReference type="ARBA" id="ARBA00022801"/>
    </source>
</evidence>
<dbReference type="InterPro" id="IPR000675">
    <property type="entry name" value="Cutinase/axe"/>
</dbReference>
<name>D5P9C9_9MYCO</name>
<gene>
    <name evidence="6" type="ORF">HMPREF0591_2687</name>
</gene>
<dbReference type="EC" id="3.1.1.74" evidence="6"/>
<dbReference type="PANTHER" id="PTHR33630">
    <property type="entry name" value="CUTINASE RV1984C-RELATED-RELATED"/>
    <property type="match status" value="1"/>
</dbReference>
<dbReference type="GO" id="GO:0050525">
    <property type="term" value="F:cutinase activity"/>
    <property type="evidence" value="ECO:0007669"/>
    <property type="project" value="UniProtKB-EC"/>
</dbReference>
<comment type="caution">
    <text evidence="6">The sequence shown here is derived from an EMBL/GenBank/DDBJ whole genome shotgun (WGS) entry which is preliminary data.</text>
</comment>
<evidence type="ECO:0000256" key="5">
    <source>
        <dbReference type="SAM" id="SignalP"/>
    </source>
</evidence>
<dbReference type="Gene3D" id="3.40.50.1820">
    <property type="entry name" value="alpha/beta hydrolase"/>
    <property type="match status" value="1"/>
</dbReference>
<keyword evidence="7" id="KW-1185">Reference proteome</keyword>
<dbReference type="SUPFAM" id="SSF53474">
    <property type="entry name" value="alpha/beta-Hydrolases"/>
    <property type="match status" value="1"/>
</dbReference>
<keyword evidence="4" id="KW-1015">Disulfide bond</keyword>
<protein>
    <submittedName>
        <fullName evidence="6">Tat pathway signal sequence domain protein</fullName>
        <ecNumber evidence="6">3.1.1.74</ecNumber>
    </submittedName>
</protein>
<dbReference type="Pfam" id="PF01083">
    <property type="entry name" value="Cutinase"/>
    <property type="match status" value="1"/>
</dbReference>
<dbReference type="PROSITE" id="PS51318">
    <property type="entry name" value="TAT"/>
    <property type="match status" value="1"/>
</dbReference>
<keyword evidence="2" id="KW-0719">Serine esterase</keyword>
<feature type="chain" id="PRO_5039394091" evidence="5">
    <location>
        <begin position="21"/>
        <end position="210"/>
    </location>
</feature>
<proteinExistence type="inferred from homology"/>
<evidence type="ECO:0000313" key="6">
    <source>
        <dbReference type="EMBL" id="EFG77295.1"/>
    </source>
</evidence>
<organism evidence="6 7">
    <name type="scientific">Mycobacterium parascrofulaceum ATCC BAA-614</name>
    <dbReference type="NCBI Taxonomy" id="525368"/>
    <lineage>
        <taxon>Bacteria</taxon>
        <taxon>Bacillati</taxon>
        <taxon>Actinomycetota</taxon>
        <taxon>Actinomycetes</taxon>
        <taxon>Mycobacteriales</taxon>
        <taxon>Mycobacteriaceae</taxon>
        <taxon>Mycobacterium</taxon>
        <taxon>Mycobacterium simiae complex</taxon>
    </lineage>
</organism>
<evidence type="ECO:0000256" key="1">
    <source>
        <dbReference type="ARBA" id="ARBA00007534"/>
    </source>
</evidence>
<feature type="signal peptide" evidence="5">
    <location>
        <begin position="1"/>
        <end position="20"/>
    </location>
</feature>
<evidence type="ECO:0000313" key="7">
    <source>
        <dbReference type="Proteomes" id="UP000003653"/>
    </source>
</evidence>
<comment type="similarity">
    <text evidence="1">Belongs to the cutinase family.</text>
</comment>
<dbReference type="AlphaFoldDB" id="D5P9C9"/>
<keyword evidence="3 6" id="KW-0378">Hydrolase</keyword>
<dbReference type="HOGENOM" id="CLU_040058_3_0_11"/>